<evidence type="ECO:0000313" key="3">
    <source>
        <dbReference type="Proteomes" id="UP000242687"/>
    </source>
</evidence>
<organism evidence="2 3">
    <name type="scientific">Mucilaginibacter auburnensis</name>
    <dbReference type="NCBI Taxonomy" id="1457233"/>
    <lineage>
        <taxon>Bacteria</taxon>
        <taxon>Pseudomonadati</taxon>
        <taxon>Bacteroidota</taxon>
        <taxon>Sphingobacteriia</taxon>
        <taxon>Sphingobacteriales</taxon>
        <taxon>Sphingobacteriaceae</taxon>
        <taxon>Mucilaginibacter</taxon>
    </lineage>
</organism>
<feature type="signal peptide" evidence="1">
    <location>
        <begin position="1"/>
        <end position="20"/>
    </location>
</feature>
<protein>
    <recommendedName>
        <fullName evidence="4">Lipocalin-like protein</fullName>
    </recommendedName>
</protein>
<dbReference type="PROSITE" id="PS51257">
    <property type="entry name" value="PROKAR_LIPOPROTEIN"/>
    <property type="match status" value="1"/>
</dbReference>
<gene>
    <name evidence="2" type="ORF">CLV57_2447</name>
</gene>
<evidence type="ECO:0000313" key="2">
    <source>
        <dbReference type="EMBL" id="PJJ79315.1"/>
    </source>
</evidence>
<proteinExistence type="predicted"/>
<evidence type="ECO:0008006" key="4">
    <source>
        <dbReference type="Google" id="ProtNLM"/>
    </source>
</evidence>
<evidence type="ECO:0000256" key="1">
    <source>
        <dbReference type="SAM" id="SignalP"/>
    </source>
</evidence>
<accession>A0A2H9VLY7</accession>
<dbReference type="AlphaFoldDB" id="A0A2H9VLY7"/>
<comment type="caution">
    <text evidence="2">The sequence shown here is derived from an EMBL/GenBank/DDBJ whole genome shotgun (WGS) entry which is preliminary data.</text>
</comment>
<dbReference type="RefSeq" id="WP_100341670.1">
    <property type="nucleotide sequence ID" value="NZ_PGFJ01000002.1"/>
</dbReference>
<sequence length="172" mass="19329">MKTKFIPLFAILLFVVVSCGKNSTNNEFDKSFDAWKRFKTESQNSYKYAVTTGSFTGYGTETIIYVQNGKVLKRSFKATMQGPGSPPTSVVQEQWTEEEGSLNTHQKGAATRTLDEVYTEAKNNWLKKRAKTTTYFETKNEGMISLAGYVDDGCQDDCFVGITISSIIKMQF</sequence>
<dbReference type="Proteomes" id="UP000242687">
    <property type="component" value="Unassembled WGS sequence"/>
</dbReference>
<feature type="chain" id="PRO_5014133240" description="Lipocalin-like protein" evidence="1">
    <location>
        <begin position="21"/>
        <end position="172"/>
    </location>
</feature>
<dbReference type="EMBL" id="PGFJ01000002">
    <property type="protein sequence ID" value="PJJ79315.1"/>
    <property type="molecule type" value="Genomic_DNA"/>
</dbReference>
<reference evidence="2 3" key="1">
    <citation type="submission" date="2017-11" db="EMBL/GenBank/DDBJ databases">
        <title>Genomic Encyclopedia of Archaeal and Bacterial Type Strains, Phase II (KMG-II): From Individual Species to Whole Genera.</title>
        <authorList>
            <person name="Goeker M."/>
        </authorList>
    </citation>
    <scope>NUCLEOTIDE SEQUENCE [LARGE SCALE GENOMIC DNA]</scope>
    <source>
        <strain evidence="2 3">DSM 28175</strain>
    </source>
</reference>
<dbReference type="OrthoDB" id="666398at2"/>
<name>A0A2H9VLY7_9SPHI</name>
<keyword evidence="3" id="KW-1185">Reference proteome</keyword>
<keyword evidence="1" id="KW-0732">Signal</keyword>